<reference evidence="2 3" key="1">
    <citation type="submission" date="2023-08" db="EMBL/GenBank/DDBJ databases">
        <title>A Necator americanus chromosomal reference genome.</title>
        <authorList>
            <person name="Ilik V."/>
            <person name="Petrzelkova K.J."/>
            <person name="Pardy F."/>
            <person name="Fuh T."/>
            <person name="Niatou-Singa F.S."/>
            <person name="Gouil Q."/>
            <person name="Baker L."/>
            <person name="Ritchie M.E."/>
            <person name="Jex A.R."/>
            <person name="Gazzola D."/>
            <person name="Li H."/>
            <person name="Toshio Fujiwara R."/>
            <person name="Zhan B."/>
            <person name="Aroian R.V."/>
            <person name="Pafco B."/>
            <person name="Schwarz E.M."/>
        </authorList>
    </citation>
    <scope>NUCLEOTIDE SEQUENCE [LARGE SCALE GENOMIC DNA]</scope>
    <source>
        <strain evidence="2 3">Aroian</strain>
        <tissue evidence="2">Whole animal</tissue>
    </source>
</reference>
<evidence type="ECO:0000313" key="2">
    <source>
        <dbReference type="EMBL" id="KAK6756022.1"/>
    </source>
</evidence>
<dbReference type="EMBL" id="JAVFWL010000005">
    <property type="protein sequence ID" value="KAK6756022.1"/>
    <property type="molecule type" value="Genomic_DNA"/>
</dbReference>
<proteinExistence type="predicted"/>
<evidence type="ECO:0000259" key="1">
    <source>
        <dbReference type="Pfam" id="PF18701"/>
    </source>
</evidence>
<comment type="caution">
    <text evidence="2">The sequence shown here is derived from an EMBL/GenBank/DDBJ whole genome shotgun (WGS) entry which is preliminary data.</text>
</comment>
<keyword evidence="3" id="KW-1185">Reference proteome</keyword>
<organism evidence="2 3">
    <name type="scientific">Necator americanus</name>
    <name type="common">Human hookworm</name>
    <dbReference type="NCBI Taxonomy" id="51031"/>
    <lineage>
        <taxon>Eukaryota</taxon>
        <taxon>Metazoa</taxon>
        <taxon>Ecdysozoa</taxon>
        <taxon>Nematoda</taxon>
        <taxon>Chromadorea</taxon>
        <taxon>Rhabditida</taxon>
        <taxon>Rhabditina</taxon>
        <taxon>Rhabditomorpha</taxon>
        <taxon>Strongyloidea</taxon>
        <taxon>Ancylostomatidae</taxon>
        <taxon>Bunostominae</taxon>
        <taxon>Necator</taxon>
    </lineage>
</organism>
<dbReference type="Proteomes" id="UP001303046">
    <property type="component" value="Unassembled WGS sequence"/>
</dbReference>
<dbReference type="Pfam" id="PF18701">
    <property type="entry name" value="DUF5641"/>
    <property type="match status" value="1"/>
</dbReference>
<dbReference type="InterPro" id="IPR040676">
    <property type="entry name" value="DUF5641"/>
</dbReference>
<gene>
    <name evidence="2" type="primary">Necator_chrV.g19214</name>
    <name evidence="2" type="ORF">RB195_014422</name>
</gene>
<sequence length="385" mass="43845">MFRLGGHIECFKSHIVHVRIRTAYGEVIIMKIQTKPVITNGFPSVNLSPADIEFLEEVNICLANTKLRGEHLIFGFILHILVGLDFYHDLVTGPYHLVETHSGLHITKTVFGPAIYGKGVVDAEDKKDNLCYGPTAVHENSEQDTILNTRPPKKCDTDVITKLLPLPIDLLQEHIIYSNPNGSALHEQIDQEHDPTLIETEKQAFEEEIIRQNWPYGKVMEVMTSADGLIRSAKLMPNQRIIQRSLNKIFHLEIRSCAKVQNQNSDDTVFEEPSTSKKRHNLTLASKQALATNSCFALPEDRSRPRSGHTRSKHYLNANRHRHQQVTGRHQRTCIRSNSQAIISNSLSRSHFNVNPSPTPLHKLRNSRAVRKKRFVELEFVVVIY</sequence>
<feature type="domain" description="DUF5641" evidence="1">
    <location>
        <begin position="206"/>
        <end position="251"/>
    </location>
</feature>
<accession>A0ABR1E009</accession>
<name>A0ABR1E009_NECAM</name>
<evidence type="ECO:0000313" key="3">
    <source>
        <dbReference type="Proteomes" id="UP001303046"/>
    </source>
</evidence>
<protein>
    <recommendedName>
        <fullName evidence="1">DUF5641 domain-containing protein</fullName>
    </recommendedName>
</protein>